<keyword evidence="4" id="KW-0479">Metal-binding</keyword>
<reference evidence="12 13" key="1">
    <citation type="submission" date="2015-01" db="EMBL/GenBank/DDBJ databases">
        <title>The Genome Sequence of Ochroconis gallopava CBS43764.</title>
        <authorList>
            <consortium name="The Broad Institute Genomics Platform"/>
            <person name="Cuomo C."/>
            <person name="de Hoog S."/>
            <person name="Gorbushina A."/>
            <person name="Stielow B."/>
            <person name="Teixiera M."/>
            <person name="Abouelleil A."/>
            <person name="Chapman S.B."/>
            <person name="Priest M."/>
            <person name="Young S.K."/>
            <person name="Wortman J."/>
            <person name="Nusbaum C."/>
            <person name="Birren B."/>
        </authorList>
    </citation>
    <scope>NUCLEOTIDE SEQUENCE [LARGE SCALE GENOMIC DNA]</scope>
    <source>
        <strain evidence="12 13">CBS 43764</strain>
    </source>
</reference>
<comment type="catalytic activity">
    <reaction evidence="9">
        <text>feruloyl-polysaccharide + H2O = ferulate + polysaccharide.</text>
        <dbReference type="EC" id="3.1.1.73"/>
    </reaction>
</comment>
<dbReference type="Pfam" id="PF07519">
    <property type="entry name" value="Tannase"/>
    <property type="match status" value="1"/>
</dbReference>
<keyword evidence="5" id="KW-0732">Signal</keyword>
<keyword evidence="3" id="KW-0119">Carbohydrate metabolism</keyword>
<protein>
    <recommendedName>
        <fullName evidence="10">Carboxylic ester hydrolase</fullName>
        <ecNumber evidence="10">3.1.1.-</ecNumber>
    </recommendedName>
</protein>
<feature type="transmembrane region" description="Helical" evidence="11">
    <location>
        <begin position="20"/>
        <end position="37"/>
    </location>
</feature>
<keyword evidence="8" id="KW-1015">Disulfide bond</keyword>
<dbReference type="GO" id="GO:0045493">
    <property type="term" value="P:xylan catabolic process"/>
    <property type="evidence" value="ECO:0007669"/>
    <property type="project" value="UniProtKB-KW"/>
</dbReference>
<dbReference type="RefSeq" id="XP_016209278.1">
    <property type="nucleotide sequence ID" value="XM_016362929.1"/>
</dbReference>
<evidence type="ECO:0000256" key="10">
    <source>
        <dbReference type="RuleBase" id="RU361238"/>
    </source>
</evidence>
<evidence type="ECO:0000256" key="6">
    <source>
        <dbReference type="ARBA" id="ARBA00022801"/>
    </source>
</evidence>
<keyword evidence="6 10" id="KW-0378">Hydrolase</keyword>
<dbReference type="InterPro" id="IPR011118">
    <property type="entry name" value="Tannase/feruloyl_esterase"/>
</dbReference>
<dbReference type="InParanoid" id="A0A0D2AKA5"/>
<evidence type="ECO:0000256" key="5">
    <source>
        <dbReference type="ARBA" id="ARBA00022729"/>
    </source>
</evidence>
<keyword evidence="3" id="KW-0624">Polysaccharide degradation</keyword>
<gene>
    <name evidence="12" type="ORF">PV09_08947</name>
</gene>
<evidence type="ECO:0000256" key="7">
    <source>
        <dbReference type="ARBA" id="ARBA00022837"/>
    </source>
</evidence>
<dbReference type="PANTHER" id="PTHR33938">
    <property type="entry name" value="FERULOYL ESTERASE B-RELATED"/>
    <property type="match status" value="1"/>
</dbReference>
<evidence type="ECO:0000256" key="9">
    <source>
        <dbReference type="ARBA" id="ARBA00034075"/>
    </source>
</evidence>
<evidence type="ECO:0000256" key="11">
    <source>
        <dbReference type="SAM" id="Phobius"/>
    </source>
</evidence>
<dbReference type="EMBL" id="KN847578">
    <property type="protein sequence ID" value="KIV99408.1"/>
    <property type="molecule type" value="Genomic_DNA"/>
</dbReference>
<organism evidence="12 13">
    <name type="scientific">Verruconis gallopava</name>
    <dbReference type="NCBI Taxonomy" id="253628"/>
    <lineage>
        <taxon>Eukaryota</taxon>
        <taxon>Fungi</taxon>
        <taxon>Dikarya</taxon>
        <taxon>Ascomycota</taxon>
        <taxon>Pezizomycotina</taxon>
        <taxon>Dothideomycetes</taxon>
        <taxon>Pleosporomycetidae</taxon>
        <taxon>Venturiales</taxon>
        <taxon>Sympoventuriaceae</taxon>
        <taxon>Verruconis</taxon>
    </lineage>
</organism>
<evidence type="ECO:0000256" key="4">
    <source>
        <dbReference type="ARBA" id="ARBA00022723"/>
    </source>
</evidence>
<keyword evidence="13" id="KW-1185">Reference proteome</keyword>
<keyword evidence="11" id="KW-0472">Membrane</keyword>
<dbReference type="EC" id="3.1.1.-" evidence="10"/>
<evidence type="ECO:0000256" key="3">
    <source>
        <dbReference type="ARBA" id="ARBA00022651"/>
    </source>
</evidence>
<comment type="similarity">
    <text evidence="1 10">Belongs to the tannase family.</text>
</comment>
<dbReference type="HOGENOM" id="CLU_014819_1_0_1"/>
<dbReference type="VEuPathDB" id="FungiDB:PV09_08947"/>
<sequence length="583" mass="64956">MPRPDRTKLGPTVRITHSSLINFLVIAGFGLLVYKFARTRILDLPLWQESPVVASRNLFEEKCLKFRPQLLNSKLEVIEYLEAGNRASLKHRDLTCGGPAESQAVSQDICRIALYVETSAISGIHLEAWIPRSWNSRFLGIGNGGLNGCLDYASLVYGTSHGFVALASNNGHNGTKGLPFYDNPEVLHDFADRAIHVSALAGKAITRQFHGVEDFNSYFLGCSQGGRQGIANAMKFPNDYDGVVAGAPALDFNSLVSWRASFYPLTGSDDSSEFISSKKWSNLIHDEVLRQCDDLDGVRDGIIEYPDLCDFKPEVLLCKPDTPDVNLCLSTAQVKQVQQIFSPYTHSDGSLIYPGMQVGSEQQAVDRLYSGKPFTDSEDWFKYVVHADPQWDPAMYTTDDARKAQKLNPFDIRTYPSHHDLIEFRKKGGKLLVYHGMQDQQITGHNTARWFDYMQSQGASMDDLDEWARYFRISGLLHCSGGPGAWMVGQTGGSVGFEPKKNVLAAIVSWVEEGAAPEELEGTKLFEGLPFGGGGSPRVEFTRRHCRYPKRNRYVGPSLERRARHNIQNNAPRSSVATEWICV</sequence>
<dbReference type="GeneID" id="27316920"/>
<dbReference type="PANTHER" id="PTHR33938:SF15">
    <property type="entry name" value="FERULOYL ESTERASE B-RELATED"/>
    <property type="match status" value="1"/>
</dbReference>
<dbReference type="GO" id="GO:0030600">
    <property type="term" value="F:feruloyl esterase activity"/>
    <property type="evidence" value="ECO:0007669"/>
    <property type="project" value="UniProtKB-EC"/>
</dbReference>
<dbReference type="OrthoDB" id="3039123at2759"/>
<keyword evidence="2" id="KW-0719">Serine esterase</keyword>
<keyword evidence="11" id="KW-1133">Transmembrane helix</keyword>
<evidence type="ECO:0000256" key="2">
    <source>
        <dbReference type="ARBA" id="ARBA00022487"/>
    </source>
</evidence>
<evidence type="ECO:0000256" key="8">
    <source>
        <dbReference type="ARBA" id="ARBA00023157"/>
    </source>
</evidence>
<dbReference type="GO" id="GO:0046872">
    <property type="term" value="F:metal ion binding"/>
    <property type="evidence" value="ECO:0007669"/>
    <property type="project" value="UniProtKB-KW"/>
</dbReference>
<dbReference type="SUPFAM" id="SSF53474">
    <property type="entry name" value="alpha/beta-Hydrolases"/>
    <property type="match status" value="1"/>
</dbReference>
<dbReference type="Proteomes" id="UP000053259">
    <property type="component" value="Unassembled WGS sequence"/>
</dbReference>
<dbReference type="InterPro" id="IPR029058">
    <property type="entry name" value="AB_hydrolase_fold"/>
</dbReference>
<keyword evidence="3" id="KW-0858">Xylan degradation</keyword>
<name>A0A0D2AKA5_9PEZI</name>
<evidence type="ECO:0000313" key="12">
    <source>
        <dbReference type="EMBL" id="KIV99408.1"/>
    </source>
</evidence>
<evidence type="ECO:0000256" key="1">
    <source>
        <dbReference type="ARBA" id="ARBA00006249"/>
    </source>
</evidence>
<proteinExistence type="inferred from homology"/>
<dbReference type="AlphaFoldDB" id="A0A0D2AKA5"/>
<evidence type="ECO:0000313" key="13">
    <source>
        <dbReference type="Proteomes" id="UP000053259"/>
    </source>
</evidence>
<accession>A0A0D2AKA5</accession>
<keyword evidence="7" id="KW-0106">Calcium</keyword>
<keyword evidence="11" id="KW-0812">Transmembrane</keyword>